<keyword evidence="4" id="KW-1185">Reference proteome</keyword>
<evidence type="ECO:0000313" key="3">
    <source>
        <dbReference type="EMBL" id="MCY4725179.1"/>
    </source>
</evidence>
<feature type="region of interest" description="Disordered" evidence="1">
    <location>
        <begin position="195"/>
        <end position="219"/>
    </location>
</feature>
<gene>
    <name evidence="3" type="ORF">NYO98_02735</name>
</gene>
<organism evidence="3 4">
    <name type="scientific">Nocardioides pini</name>
    <dbReference type="NCBI Taxonomy" id="2975053"/>
    <lineage>
        <taxon>Bacteria</taxon>
        <taxon>Bacillati</taxon>
        <taxon>Actinomycetota</taxon>
        <taxon>Actinomycetes</taxon>
        <taxon>Propionibacteriales</taxon>
        <taxon>Nocardioidaceae</taxon>
        <taxon>Nocardioides</taxon>
    </lineage>
</organism>
<sequence>MSPTPLEDQVHDALHRTADPVQRAPFTVTDVRTRARRIQRRRAAVAGAAVAAVLAVAIPVGAGMVGPSPRSDVPPATEPPAPRITGTVRIDPRTAPVGGELAVPLINVDDQTLTIGGETIDLPRRYDQLTPYADGWVGITFVDPQDEGATGVEVLGPDFEVRDAVAPSSHLAVSADGSRLAWAEHDGRRWTVVARDRDGAREERRTPLPPGPQDARVRPVGFLPGDAVLVGTTDPVTGRESALVVGPDGTTSPLPDSLVVGSSSEVTGLVSVQTRFTGDGSCWQVRDAGAGGAEVWRTCDYSLLGFSPDGRYVLGFIDYLTPDGSPTLAVLDAATGERSLDFELVGARTGVVGINQEVAWEDDDTLVATLVTGDRQYVVRLGLDGTVERVGGDAVDVQPGDRALMFAAPSVLQR</sequence>
<dbReference type="EMBL" id="JAPPUX010000001">
    <property type="protein sequence ID" value="MCY4725179.1"/>
    <property type="molecule type" value="Genomic_DNA"/>
</dbReference>
<feature type="transmembrane region" description="Helical" evidence="2">
    <location>
        <begin position="43"/>
        <end position="65"/>
    </location>
</feature>
<reference evidence="3" key="1">
    <citation type="submission" date="2022-08" db="EMBL/GenBank/DDBJ databases">
        <title>Genome sequencing of Nocardioides sp. STR2.</title>
        <authorList>
            <person name="So Y."/>
        </authorList>
    </citation>
    <scope>NUCLEOTIDE SEQUENCE</scope>
    <source>
        <strain evidence="3">STR2</strain>
    </source>
</reference>
<dbReference type="RefSeq" id="WP_268109985.1">
    <property type="nucleotide sequence ID" value="NZ_JAPPUX010000001.1"/>
</dbReference>
<protein>
    <recommendedName>
        <fullName evidence="5">WD40-like Beta Propeller Repeat</fullName>
    </recommendedName>
</protein>
<keyword evidence="2" id="KW-1133">Transmembrane helix</keyword>
<evidence type="ECO:0000256" key="1">
    <source>
        <dbReference type="SAM" id="MobiDB-lite"/>
    </source>
</evidence>
<keyword evidence="2" id="KW-0812">Transmembrane</keyword>
<evidence type="ECO:0000313" key="4">
    <source>
        <dbReference type="Proteomes" id="UP001074726"/>
    </source>
</evidence>
<accession>A0ABT4C894</accession>
<proteinExistence type="predicted"/>
<dbReference type="Proteomes" id="UP001074726">
    <property type="component" value="Unassembled WGS sequence"/>
</dbReference>
<comment type="caution">
    <text evidence="3">The sequence shown here is derived from an EMBL/GenBank/DDBJ whole genome shotgun (WGS) entry which is preliminary data.</text>
</comment>
<keyword evidence="2" id="KW-0472">Membrane</keyword>
<name>A0ABT4C894_9ACTN</name>
<feature type="compositionally biased region" description="Basic and acidic residues" evidence="1">
    <location>
        <begin position="195"/>
        <end position="206"/>
    </location>
</feature>
<evidence type="ECO:0000256" key="2">
    <source>
        <dbReference type="SAM" id="Phobius"/>
    </source>
</evidence>
<evidence type="ECO:0008006" key="5">
    <source>
        <dbReference type="Google" id="ProtNLM"/>
    </source>
</evidence>
<dbReference type="SUPFAM" id="SSF82171">
    <property type="entry name" value="DPP6 N-terminal domain-like"/>
    <property type="match status" value="1"/>
</dbReference>